<reference evidence="1" key="1">
    <citation type="journal article" date="2020" name="Nature">
        <title>Giant virus diversity and host interactions through global metagenomics.</title>
        <authorList>
            <person name="Schulz F."/>
            <person name="Roux S."/>
            <person name="Paez-Espino D."/>
            <person name="Jungbluth S."/>
            <person name="Walsh D.A."/>
            <person name="Denef V.J."/>
            <person name="McMahon K.D."/>
            <person name="Konstantinidis K.T."/>
            <person name="Eloe-Fadrosh E.A."/>
            <person name="Kyrpides N.C."/>
            <person name="Woyke T."/>
        </authorList>
    </citation>
    <scope>NUCLEOTIDE SEQUENCE</scope>
    <source>
        <strain evidence="1">GVMAG-M-3300024302-11</strain>
    </source>
</reference>
<dbReference type="InterPro" id="IPR036188">
    <property type="entry name" value="FAD/NAD-bd_sf"/>
</dbReference>
<dbReference type="SUPFAM" id="SSF51905">
    <property type="entry name" value="FAD/NAD(P)-binding domain"/>
    <property type="match status" value="1"/>
</dbReference>
<dbReference type="EMBL" id="MN740255">
    <property type="protein sequence ID" value="QHT96258.1"/>
    <property type="molecule type" value="Genomic_DNA"/>
</dbReference>
<sequence>MNKNYDKIYIGTSLPLLAYIYFNRKENEKILIINKENYIGGSWFTKSNEYVNNLDTAGHFILFRNKDIGKKILHFFSNIGILMVNQNVDIRNKNYKFIENCIVLYPEQGWIQMFNIFLKKIDTYILLEHTVYSIETNNKSVTVRINNKKEQFEFTCNELVVPSYLKLNNIKFDNQVIELNYTLCKTYHCLFYCNTKNNNFDEKYHGFFDGSLFFDRFTTLKDKRFIKNNNKNINQVFILRVSRNFKNIIDDITNTEINKKLIEFFQKEKINIGFEVVDIEKINYEFFYRQDNIIECQNLMENIKNIKLLNTTDLGLIIENMFKEKFLL</sequence>
<accession>A0A6C0ISU2</accession>
<evidence type="ECO:0000313" key="1">
    <source>
        <dbReference type="EMBL" id="QHT96258.1"/>
    </source>
</evidence>
<name>A0A6C0ISU2_9ZZZZ</name>
<evidence type="ECO:0008006" key="2">
    <source>
        <dbReference type="Google" id="ProtNLM"/>
    </source>
</evidence>
<proteinExistence type="predicted"/>
<organism evidence="1">
    <name type="scientific">viral metagenome</name>
    <dbReference type="NCBI Taxonomy" id="1070528"/>
    <lineage>
        <taxon>unclassified sequences</taxon>
        <taxon>metagenomes</taxon>
        <taxon>organismal metagenomes</taxon>
    </lineage>
</organism>
<protein>
    <recommendedName>
        <fullName evidence="2">Amine oxidase domain-containing protein</fullName>
    </recommendedName>
</protein>
<dbReference type="AlphaFoldDB" id="A0A6C0ISU2"/>